<dbReference type="EMBL" id="OU898279">
    <property type="protein sequence ID" value="CAG9833658.1"/>
    <property type="molecule type" value="Genomic_DNA"/>
</dbReference>
<proteinExistence type="predicted"/>
<keyword evidence="2" id="KW-1185">Reference proteome</keyword>
<evidence type="ECO:0000313" key="1">
    <source>
        <dbReference type="EMBL" id="CAG9833658.1"/>
    </source>
</evidence>
<dbReference type="OrthoDB" id="6765864at2759"/>
<name>A0A9N9T1D3_DIABA</name>
<protein>
    <recommendedName>
        <fullName evidence="3">Reverse transcriptase domain-containing protein</fullName>
    </recommendedName>
</protein>
<sequence length="117" mass="13996">MLNEDNIDALIDLFNDIYGSGQIPQDWLQSTFIPISKKPNANSCDQLRMISLLSQVLKLFLKIIHIRIYNRYERDNSPTQFGFRQRFRTREAFYSLTVLLQKCRDQQKYVFLCFTDY</sequence>
<dbReference type="Proteomes" id="UP001153709">
    <property type="component" value="Chromosome 4"/>
</dbReference>
<gene>
    <name evidence="1" type="ORF">DIABBA_LOCUS7041</name>
</gene>
<evidence type="ECO:0008006" key="3">
    <source>
        <dbReference type="Google" id="ProtNLM"/>
    </source>
</evidence>
<dbReference type="PANTHER" id="PTHR19446">
    <property type="entry name" value="REVERSE TRANSCRIPTASES"/>
    <property type="match status" value="1"/>
</dbReference>
<dbReference type="AlphaFoldDB" id="A0A9N9T1D3"/>
<organism evidence="1 2">
    <name type="scientific">Diabrotica balteata</name>
    <name type="common">Banded cucumber beetle</name>
    <dbReference type="NCBI Taxonomy" id="107213"/>
    <lineage>
        <taxon>Eukaryota</taxon>
        <taxon>Metazoa</taxon>
        <taxon>Ecdysozoa</taxon>
        <taxon>Arthropoda</taxon>
        <taxon>Hexapoda</taxon>
        <taxon>Insecta</taxon>
        <taxon>Pterygota</taxon>
        <taxon>Neoptera</taxon>
        <taxon>Endopterygota</taxon>
        <taxon>Coleoptera</taxon>
        <taxon>Polyphaga</taxon>
        <taxon>Cucujiformia</taxon>
        <taxon>Chrysomeloidea</taxon>
        <taxon>Chrysomelidae</taxon>
        <taxon>Galerucinae</taxon>
        <taxon>Diabroticina</taxon>
        <taxon>Diabroticites</taxon>
        <taxon>Diabrotica</taxon>
    </lineage>
</organism>
<reference evidence="1" key="1">
    <citation type="submission" date="2022-01" db="EMBL/GenBank/DDBJ databases">
        <authorList>
            <person name="King R."/>
        </authorList>
    </citation>
    <scope>NUCLEOTIDE SEQUENCE</scope>
</reference>
<accession>A0A9N9T1D3</accession>
<evidence type="ECO:0000313" key="2">
    <source>
        <dbReference type="Proteomes" id="UP001153709"/>
    </source>
</evidence>